<dbReference type="eggNOG" id="ENOG502SW41">
    <property type="taxonomic scope" value="Eukaryota"/>
</dbReference>
<reference evidence="4" key="2">
    <citation type="submission" date="2020-12" db="UniProtKB">
        <authorList>
            <consortium name="WormBaseParasite"/>
        </authorList>
    </citation>
    <scope>IDENTIFICATION</scope>
</reference>
<evidence type="ECO:0000313" key="4">
    <source>
        <dbReference type="WBParaSite" id="SRAE_2000264900.1"/>
    </source>
</evidence>
<proteinExistence type="predicted"/>
<organism evidence="2">
    <name type="scientific">Strongyloides ratti</name>
    <name type="common">Parasitic roundworm</name>
    <dbReference type="NCBI Taxonomy" id="34506"/>
    <lineage>
        <taxon>Eukaryota</taxon>
        <taxon>Metazoa</taxon>
        <taxon>Ecdysozoa</taxon>
        <taxon>Nematoda</taxon>
        <taxon>Chromadorea</taxon>
        <taxon>Rhabditida</taxon>
        <taxon>Tylenchina</taxon>
        <taxon>Panagrolaimomorpha</taxon>
        <taxon>Strongyloidoidea</taxon>
        <taxon>Strongyloididae</taxon>
        <taxon>Strongyloides</taxon>
    </lineage>
</organism>
<dbReference type="EMBL" id="LN609529">
    <property type="protein sequence ID" value="CEF67988.1"/>
    <property type="molecule type" value="Genomic_DNA"/>
</dbReference>
<feature type="chain" id="PRO_5015030862" evidence="1">
    <location>
        <begin position="23"/>
        <end position="236"/>
    </location>
</feature>
<dbReference type="WormBase" id="SRAE_2000264900">
    <property type="protein sequence ID" value="SRP06839"/>
    <property type="gene ID" value="WBGene00262860"/>
</dbReference>
<evidence type="ECO:0000256" key="1">
    <source>
        <dbReference type="SAM" id="SignalP"/>
    </source>
</evidence>
<reference evidence="2 3" key="1">
    <citation type="submission" date="2014-09" db="EMBL/GenBank/DDBJ databases">
        <authorList>
            <person name="Martin A.A."/>
        </authorList>
    </citation>
    <scope>NUCLEOTIDE SEQUENCE</scope>
    <source>
        <strain evidence="3">ED321</strain>
        <strain evidence="2">ED321 Heterogonic</strain>
    </source>
</reference>
<dbReference type="CTD" id="36380353"/>
<feature type="signal peptide" evidence="1">
    <location>
        <begin position="1"/>
        <end position="22"/>
    </location>
</feature>
<dbReference type="PANTHER" id="PTHR37442:SF2">
    <property type="entry name" value="CHONDROITIN PROTEOGLYCAN 4"/>
    <property type="match status" value="1"/>
</dbReference>
<evidence type="ECO:0000313" key="2">
    <source>
        <dbReference type="EMBL" id="CEF67988.1"/>
    </source>
</evidence>
<dbReference type="OMA" id="ENQKEAC"/>
<accession>A0A090LIM1</accession>
<sequence length="236" mass="27046">MIFRYSAIFLLGLLTVTSLASTSVTVEELTNAIGAPKCMQKCMNSFIVNLYDALTNSSINHATKVMCKEYDKFVECTTKDRYVCPYEVVYNFAFEGISSFCSEKETPNSACLDEKLSVVAKTCDGRCHVLDQIDDMFQRRTMKIMAKHSGNPQIFIENLTEFCQSLSCFIPCFKRNLERGCGKDGHHFLVHAVKPFYSLVREMKKKPAMKPMLEKRVPKTCHFLFNKVVLDYYTTY</sequence>
<protein>
    <submittedName>
        <fullName evidence="4">CPG4 domain-containing protein</fullName>
    </submittedName>
</protein>
<dbReference type="Proteomes" id="UP000035682">
    <property type="component" value="Unplaced"/>
</dbReference>
<evidence type="ECO:0000313" key="3">
    <source>
        <dbReference type="Proteomes" id="UP000035682"/>
    </source>
</evidence>
<dbReference type="AlphaFoldDB" id="A0A090LIM1"/>
<gene>
    <name evidence="2 4 5" type="ORF">SRAE_2000264900</name>
</gene>
<keyword evidence="1" id="KW-0732">Signal</keyword>
<name>A0A090LIM1_STRRB</name>
<dbReference type="STRING" id="34506.A0A090LIM1"/>
<keyword evidence="3" id="KW-1185">Reference proteome</keyword>
<dbReference type="InterPro" id="IPR053123">
    <property type="entry name" value="CPG4-like"/>
</dbReference>
<dbReference type="PANTHER" id="PTHR37442">
    <property type="entry name" value="F18A1.7 PROTEIN-RELATED"/>
    <property type="match status" value="1"/>
</dbReference>
<dbReference type="WBParaSite" id="SRAE_2000264900.1">
    <property type="protein sequence ID" value="SRAE_2000264900.1"/>
    <property type="gene ID" value="WBGene00262860"/>
</dbReference>
<dbReference type="RefSeq" id="XP_024507188.1">
    <property type="nucleotide sequence ID" value="XM_024653742.1"/>
</dbReference>
<dbReference type="GeneID" id="36380353"/>
<evidence type="ECO:0000313" key="5">
    <source>
        <dbReference type="WormBase" id="SRAE_2000264900"/>
    </source>
</evidence>